<dbReference type="EMBL" id="CP002364">
    <property type="protein sequence ID" value="ADW17423.1"/>
    <property type="molecule type" value="Genomic_DNA"/>
</dbReference>
<feature type="transmembrane region" description="Helical" evidence="9">
    <location>
        <begin position="156"/>
        <end position="182"/>
    </location>
</feature>
<keyword evidence="6 9" id="KW-1133">Transmembrane helix</keyword>
<comment type="subcellular location">
    <subcellularLocation>
        <location evidence="1">Membrane</location>
        <topology evidence="1">Multi-pass membrane protein</topology>
    </subcellularLocation>
</comment>
<evidence type="ECO:0000256" key="6">
    <source>
        <dbReference type="ARBA" id="ARBA00022989"/>
    </source>
</evidence>
<feature type="domain" description="Cation efflux protein cytoplasmic" evidence="11">
    <location>
        <begin position="217"/>
        <end position="290"/>
    </location>
</feature>
<dbReference type="InterPro" id="IPR036837">
    <property type="entry name" value="Cation_efflux_CTD_sf"/>
</dbReference>
<dbReference type="Proteomes" id="UP000006365">
    <property type="component" value="Chromosome"/>
</dbReference>
<evidence type="ECO:0000256" key="3">
    <source>
        <dbReference type="ARBA" id="ARBA00022448"/>
    </source>
</evidence>
<dbReference type="InterPro" id="IPR058533">
    <property type="entry name" value="Cation_efflux_TM"/>
</dbReference>
<dbReference type="InterPro" id="IPR050681">
    <property type="entry name" value="CDF/SLC30A"/>
</dbReference>
<feature type="transmembrane region" description="Helical" evidence="9">
    <location>
        <begin position="120"/>
        <end position="144"/>
    </location>
</feature>
<feature type="transmembrane region" description="Helical" evidence="9">
    <location>
        <begin position="188"/>
        <end position="205"/>
    </location>
</feature>
<protein>
    <submittedName>
        <fullName evidence="12">Cation diffusion facilitator family transporter</fullName>
    </submittedName>
</protein>
<evidence type="ECO:0000256" key="2">
    <source>
        <dbReference type="ARBA" id="ARBA00008873"/>
    </source>
</evidence>
<dbReference type="RefSeq" id="WP_015723965.1">
    <property type="nucleotide sequence ID" value="NC_014972.1"/>
</dbReference>
<dbReference type="Gene3D" id="1.20.1510.10">
    <property type="entry name" value="Cation efflux protein transmembrane domain"/>
    <property type="match status" value="1"/>
</dbReference>
<name>A0A7U3YLH6_DESPD</name>
<dbReference type="SUPFAM" id="SSF161111">
    <property type="entry name" value="Cation efflux protein transmembrane domain-like"/>
    <property type="match status" value="1"/>
</dbReference>
<evidence type="ECO:0000313" key="12">
    <source>
        <dbReference type="EMBL" id="ADW17423.1"/>
    </source>
</evidence>
<accession>A0A7U3YLH6</accession>
<dbReference type="InterPro" id="IPR027470">
    <property type="entry name" value="Cation_efflux_CTD"/>
</dbReference>
<comment type="similarity">
    <text evidence="2">Belongs to the cation diffusion facilitator (CDF) transporter (TC 2.A.4) family. SLC30A subfamily.</text>
</comment>
<sequence>MAHDHCHNHNHHHAPDNFNRAFAIGIVLNLLFVGVEAGYGLFADSLALVADAGHNLSDVMTLLIAWAAMAVAKRSATAKHTYGFKKGTILVSLGSALFLYAAIGVIIWEAFGRLLSPVPVHGMTITVVAAIGVVINTVTALLFMAGRKKDLNLKAAFLHMAADAIVSAGVVVSGLVITATGWNMLDPVLSIVIALFILFAGWGLLKDSLHLTMAGVPPHINAEKVLDYLTAIPEVRCVHDLHIWATSTTENVLTAHLIMQSGGSDAFLHETAEYLHHHFDIHHTTLQIERSDIGGVCHTDQGNGQGNCWPGRLVNVEQRMQEEHRQSCSCTAS</sequence>
<dbReference type="PANTHER" id="PTHR11562:SF17">
    <property type="entry name" value="RE54080P-RELATED"/>
    <property type="match status" value="1"/>
</dbReference>
<keyword evidence="7" id="KW-0406">Ion transport</keyword>
<feature type="domain" description="Cation efflux protein transmembrane" evidence="10">
    <location>
        <begin position="24"/>
        <end position="209"/>
    </location>
</feature>
<evidence type="ECO:0000256" key="5">
    <source>
        <dbReference type="ARBA" id="ARBA00022906"/>
    </source>
</evidence>
<reference evidence="12 13" key="1">
    <citation type="journal article" date="2011" name="Stand. Genomic Sci.">
        <title>Complete genome sequence of Desulfobulbus propionicus type strain (1pr3).</title>
        <authorList>
            <person name="Pagani I."/>
            <person name="Lapidus A."/>
            <person name="Nolan M."/>
            <person name="Lucas S."/>
            <person name="Hammon N."/>
            <person name="Deshpande S."/>
            <person name="Cheng J.F."/>
            <person name="Chertkov O."/>
            <person name="Davenport K."/>
            <person name="Tapia R."/>
            <person name="Han C."/>
            <person name="Goodwin L."/>
            <person name="Pitluck S."/>
            <person name="Liolios K."/>
            <person name="Mavromatis K."/>
            <person name="Ivanova N."/>
            <person name="Mikhailova N."/>
            <person name="Pati A."/>
            <person name="Chen A."/>
            <person name="Palaniappan K."/>
            <person name="Land M."/>
            <person name="Hauser L."/>
            <person name="Chang Y.J."/>
            <person name="Jeffries C.D."/>
            <person name="Detter J.C."/>
            <person name="Brambilla E."/>
            <person name="Kannan K.P."/>
            <person name="Djao O.D."/>
            <person name="Rohde M."/>
            <person name="Pukall R."/>
            <person name="Spring S."/>
            <person name="Goker M."/>
            <person name="Sikorski J."/>
            <person name="Woyke T."/>
            <person name="Bristow J."/>
            <person name="Eisen J.A."/>
            <person name="Markowitz V."/>
            <person name="Hugenholtz P."/>
            <person name="Kyrpides N.C."/>
            <person name="Klenk H.P."/>
        </authorList>
    </citation>
    <scope>NUCLEOTIDE SEQUENCE [LARGE SCALE GENOMIC DNA]</scope>
    <source>
        <strain evidence="13">ATCC 33891 / DSM 2032 / 1pr3</strain>
    </source>
</reference>
<feature type="transmembrane region" description="Helical" evidence="9">
    <location>
        <begin position="21"/>
        <end position="39"/>
    </location>
</feature>
<evidence type="ECO:0000256" key="7">
    <source>
        <dbReference type="ARBA" id="ARBA00023065"/>
    </source>
</evidence>
<dbReference type="InterPro" id="IPR027469">
    <property type="entry name" value="Cation_efflux_TMD_sf"/>
</dbReference>
<dbReference type="NCBIfam" id="TIGR01297">
    <property type="entry name" value="CDF"/>
    <property type="match status" value="1"/>
</dbReference>
<evidence type="ECO:0000256" key="1">
    <source>
        <dbReference type="ARBA" id="ARBA00004141"/>
    </source>
</evidence>
<dbReference type="Pfam" id="PF01545">
    <property type="entry name" value="Cation_efflux"/>
    <property type="match status" value="1"/>
</dbReference>
<proteinExistence type="inferred from homology"/>
<dbReference type="GO" id="GO:0005385">
    <property type="term" value="F:zinc ion transmembrane transporter activity"/>
    <property type="evidence" value="ECO:0007669"/>
    <property type="project" value="TreeGrafter"/>
</dbReference>
<evidence type="ECO:0000256" key="8">
    <source>
        <dbReference type="ARBA" id="ARBA00023136"/>
    </source>
</evidence>
<organism evidence="12 13">
    <name type="scientific">Desulfobulbus propionicus (strain ATCC 33891 / DSM 2032 / VKM B-1956 / 1pr3)</name>
    <dbReference type="NCBI Taxonomy" id="577650"/>
    <lineage>
        <taxon>Bacteria</taxon>
        <taxon>Pseudomonadati</taxon>
        <taxon>Thermodesulfobacteriota</taxon>
        <taxon>Desulfobulbia</taxon>
        <taxon>Desulfobulbales</taxon>
        <taxon>Desulfobulbaceae</taxon>
        <taxon>Desulfobulbus</taxon>
    </lineage>
</organism>
<keyword evidence="8 9" id="KW-0472">Membrane</keyword>
<evidence type="ECO:0000256" key="9">
    <source>
        <dbReference type="SAM" id="Phobius"/>
    </source>
</evidence>
<dbReference type="GO" id="GO:0005886">
    <property type="term" value="C:plasma membrane"/>
    <property type="evidence" value="ECO:0007669"/>
    <property type="project" value="TreeGrafter"/>
</dbReference>
<dbReference type="AlphaFoldDB" id="A0A7U3YLH6"/>
<feature type="transmembrane region" description="Helical" evidence="9">
    <location>
        <begin position="59"/>
        <end position="76"/>
    </location>
</feature>
<feature type="transmembrane region" description="Helical" evidence="9">
    <location>
        <begin position="88"/>
        <end position="108"/>
    </location>
</feature>
<keyword evidence="5" id="KW-0864">Zinc transport</keyword>
<evidence type="ECO:0000313" key="13">
    <source>
        <dbReference type="Proteomes" id="UP000006365"/>
    </source>
</evidence>
<dbReference type="SUPFAM" id="SSF160240">
    <property type="entry name" value="Cation efflux protein cytoplasmic domain-like"/>
    <property type="match status" value="1"/>
</dbReference>
<evidence type="ECO:0000259" key="10">
    <source>
        <dbReference type="Pfam" id="PF01545"/>
    </source>
</evidence>
<dbReference type="PANTHER" id="PTHR11562">
    <property type="entry name" value="CATION EFFLUX PROTEIN/ ZINC TRANSPORTER"/>
    <property type="match status" value="1"/>
</dbReference>
<gene>
    <name evidence="12" type="ordered locus">Despr_1259</name>
</gene>
<evidence type="ECO:0000259" key="11">
    <source>
        <dbReference type="Pfam" id="PF16916"/>
    </source>
</evidence>
<keyword evidence="4 9" id="KW-0812">Transmembrane</keyword>
<dbReference type="Pfam" id="PF16916">
    <property type="entry name" value="ZT_dimer"/>
    <property type="match status" value="1"/>
</dbReference>
<dbReference type="InterPro" id="IPR002524">
    <property type="entry name" value="Cation_efflux"/>
</dbReference>
<evidence type="ECO:0000256" key="4">
    <source>
        <dbReference type="ARBA" id="ARBA00022692"/>
    </source>
</evidence>
<keyword evidence="5" id="KW-0862">Zinc</keyword>
<keyword evidence="13" id="KW-1185">Reference proteome</keyword>
<keyword evidence="3" id="KW-0813">Transport</keyword>
<dbReference type="KEGG" id="dpr:Despr_1259"/>